<evidence type="ECO:0000313" key="3">
    <source>
        <dbReference type="Proteomes" id="UP000286510"/>
    </source>
</evidence>
<dbReference type="Proteomes" id="UP000286510">
    <property type="component" value="Unassembled WGS sequence"/>
</dbReference>
<gene>
    <name evidence="2" type="ORF">DYB26_016414</name>
</gene>
<proteinExistence type="predicted"/>
<accession>A0A3R6WFX8</accession>
<comment type="caution">
    <text evidence="2">The sequence shown here is derived from an EMBL/GenBank/DDBJ whole genome shotgun (WGS) entry which is preliminary data.</text>
</comment>
<evidence type="ECO:0000313" key="2">
    <source>
        <dbReference type="EMBL" id="RHY79223.1"/>
    </source>
</evidence>
<dbReference type="PANTHER" id="PTHR34737">
    <property type="entry name" value="EF-HAND DOMAIN-CONTAINING PROTEIN"/>
    <property type="match status" value="1"/>
</dbReference>
<dbReference type="PANTHER" id="PTHR34737:SF2">
    <property type="entry name" value="EF-HAND DOMAIN-CONTAINING PROTEIN"/>
    <property type="match status" value="1"/>
</dbReference>
<dbReference type="EMBL" id="QUTF01027913">
    <property type="protein sequence ID" value="RHY79223.1"/>
    <property type="molecule type" value="Genomic_DNA"/>
</dbReference>
<protein>
    <recommendedName>
        <fullName evidence="1">Temptin Cys/Cys disulfide domain-containing protein</fullName>
    </recommendedName>
</protein>
<reference evidence="2 3" key="1">
    <citation type="submission" date="2018-08" db="EMBL/GenBank/DDBJ databases">
        <title>Aphanomyces genome sequencing and annotation.</title>
        <authorList>
            <person name="Minardi D."/>
            <person name="Oidtmann B."/>
            <person name="Van Der Giezen M."/>
            <person name="Studholme D.J."/>
        </authorList>
    </citation>
    <scope>NUCLEOTIDE SEQUENCE [LARGE SCALE GENOMIC DNA]</scope>
    <source>
        <strain evidence="2 3">FDL457</strain>
    </source>
</reference>
<organism evidence="2 3">
    <name type="scientific">Aphanomyces astaci</name>
    <name type="common">Crayfish plague agent</name>
    <dbReference type="NCBI Taxonomy" id="112090"/>
    <lineage>
        <taxon>Eukaryota</taxon>
        <taxon>Sar</taxon>
        <taxon>Stramenopiles</taxon>
        <taxon>Oomycota</taxon>
        <taxon>Saprolegniomycetes</taxon>
        <taxon>Saprolegniales</taxon>
        <taxon>Verrucalvaceae</taxon>
        <taxon>Aphanomyces</taxon>
    </lineage>
</organism>
<name>A0A3R6WFX8_APHAT</name>
<dbReference type="InterPro" id="IPR055313">
    <property type="entry name" value="Temptin-like"/>
</dbReference>
<dbReference type="AlphaFoldDB" id="A0A3R6WFX8"/>
<feature type="domain" description="Temptin Cys/Cys disulfide" evidence="1">
    <location>
        <begin position="2"/>
        <end position="52"/>
    </location>
</feature>
<sequence>MAFDDAEQMWTLQLCQADSDTDGATNGEELGDPCCTWTVGATLTTTTATHPG</sequence>
<dbReference type="Pfam" id="PF24784">
    <property type="entry name" value="Temptin_C"/>
    <property type="match status" value="1"/>
</dbReference>
<feature type="non-terminal residue" evidence="2">
    <location>
        <position position="52"/>
    </location>
</feature>
<evidence type="ECO:0000259" key="1">
    <source>
        <dbReference type="Pfam" id="PF24784"/>
    </source>
</evidence>
<dbReference type="InterPro" id="IPR057626">
    <property type="entry name" value="S-S_Temptin"/>
</dbReference>